<dbReference type="AlphaFoldDB" id="X1ER51"/>
<feature type="transmembrane region" description="Helical" evidence="1">
    <location>
        <begin position="12"/>
        <end position="34"/>
    </location>
</feature>
<feature type="non-terminal residue" evidence="2">
    <location>
        <position position="40"/>
    </location>
</feature>
<keyword evidence="1" id="KW-0472">Membrane</keyword>
<proteinExistence type="predicted"/>
<organism evidence="2">
    <name type="scientific">marine sediment metagenome</name>
    <dbReference type="NCBI Taxonomy" id="412755"/>
    <lineage>
        <taxon>unclassified sequences</taxon>
        <taxon>metagenomes</taxon>
        <taxon>ecological metagenomes</taxon>
    </lineage>
</organism>
<dbReference type="EMBL" id="BARU01005347">
    <property type="protein sequence ID" value="GAH35047.1"/>
    <property type="molecule type" value="Genomic_DNA"/>
</dbReference>
<gene>
    <name evidence="2" type="ORF">S03H2_10394</name>
</gene>
<accession>X1ER51</accession>
<evidence type="ECO:0000256" key="1">
    <source>
        <dbReference type="SAM" id="Phobius"/>
    </source>
</evidence>
<evidence type="ECO:0000313" key="2">
    <source>
        <dbReference type="EMBL" id="GAH35047.1"/>
    </source>
</evidence>
<keyword evidence="1" id="KW-0812">Transmembrane</keyword>
<keyword evidence="1" id="KW-1133">Transmembrane helix</keyword>
<comment type="caution">
    <text evidence="2">The sequence shown here is derived from an EMBL/GenBank/DDBJ whole genome shotgun (WGS) entry which is preliminary data.</text>
</comment>
<protein>
    <submittedName>
        <fullName evidence="2">Uncharacterized protein</fullName>
    </submittedName>
</protein>
<reference evidence="2" key="1">
    <citation type="journal article" date="2014" name="Front. Microbiol.">
        <title>High frequency of phylogenetically diverse reductive dehalogenase-homologous genes in deep subseafloor sedimentary metagenomes.</title>
        <authorList>
            <person name="Kawai M."/>
            <person name="Futagami T."/>
            <person name="Toyoda A."/>
            <person name="Takaki Y."/>
            <person name="Nishi S."/>
            <person name="Hori S."/>
            <person name="Arai W."/>
            <person name="Tsubouchi T."/>
            <person name="Morono Y."/>
            <person name="Uchiyama I."/>
            <person name="Ito T."/>
            <person name="Fujiyama A."/>
            <person name="Inagaki F."/>
            <person name="Takami H."/>
        </authorList>
    </citation>
    <scope>NUCLEOTIDE SEQUENCE</scope>
    <source>
        <strain evidence="2">Expedition CK06-06</strain>
    </source>
</reference>
<name>X1ER51_9ZZZZ</name>
<sequence>MFLGKPADEGTIIFSGIAFFFSLVNSVLAGYVIYDSIRRF</sequence>